<dbReference type="Pfam" id="PF13417">
    <property type="entry name" value="GST_N_3"/>
    <property type="match status" value="1"/>
</dbReference>
<dbReference type="PROSITE" id="PS51354">
    <property type="entry name" value="GLUTAREDOXIN_2"/>
    <property type="match status" value="1"/>
</dbReference>
<evidence type="ECO:0000259" key="1">
    <source>
        <dbReference type="Pfam" id="PF13417"/>
    </source>
</evidence>
<dbReference type="CDD" id="cd00570">
    <property type="entry name" value="GST_N_family"/>
    <property type="match status" value="1"/>
</dbReference>
<name>A0ABT5QQZ6_9GAMM</name>
<dbReference type="InterPro" id="IPR036249">
    <property type="entry name" value="Thioredoxin-like_sf"/>
</dbReference>
<dbReference type="Proteomes" id="UP001149821">
    <property type="component" value="Unassembled WGS sequence"/>
</dbReference>
<dbReference type="SUPFAM" id="SSF52833">
    <property type="entry name" value="Thioredoxin-like"/>
    <property type="match status" value="1"/>
</dbReference>
<keyword evidence="3" id="KW-1185">Reference proteome</keyword>
<proteinExistence type="predicted"/>
<gene>
    <name evidence="2" type="ORF">LRP49_18305</name>
</gene>
<dbReference type="EMBL" id="JAJUBB010000016">
    <property type="protein sequence ID" value="MDD1783123.1"/>
    <property type="molecule type" value="Genomic_DNA"/>
</dbReference>
<organism evidence="2 3">
    <name type="scientific">Enterovibrio qingdaonensis</name>
    <dbReference type="NCBI Taxonomy" id="2899818"/>
    <lineage>
        <taxon>Bacteria</taxon>
        <taxon>Pseudomonadati</taxon>
        <taxon>Pseudomonadota</taxon>
        <taxon>Gammaproteobacteria</taxon>
        <taxon>Vibrionales</taxon>
        <taxon>Vibrionaceae</taxon>
        <taxon>Enterovibrio</taxon>
    </lineage>
</organism>
<dbReference type="InterPro" id="IPR011767">
    <property type="entry name" value="GLR_AS"/>
</dbReference>
<dbReference type="InterPro" id="IPR004045">
    <property type="entry name" value="Glutathione_S-Trfase_N"/>
</dbReference>
<sequence length="87" mass="9872">MPELKAHSLYQRTFCPYCMKVRAALKMMSLDVALVDVSADPSAYQELVSEGGRGMVPCLRITHDDGTVEWMYESDDIIEYFQENFAG</sequence>
<comment type="caution">
    <text evidence="2">The sequence shown here is derived from an EMBL/GenBank/DDBJ whole genome shotgun (WGS) entry which is preliminary data.</text>
</comment>
<dbReference type="RefSeq" id="WP_274143781.1">
    <property type="nucleotide sequence ID" value="NZ_JAJUBB010000016.1"/>
</dbReference>
<evidence type="ECO:0000313" key="2">
    <source>
        <dbReference type="EMBL" id="MDD1783123.1"/>
    </source>
</evidence>
<evidence type="ECO:0000313" key="3">
    <source>
        <dbReference type="Proteomes" id="UP001149821"/>
    </source>
</evidence>
<accession>A0ABT5QQZ6</accession>
<feature type="domain" description="GST N-terminal" evidence="1">
    <location>
        <begin position="9"/>
        <end position="87"/>
    </location>
</feature>
<dbReference type="PROSITE" id="PS00195">
    <property type="entry name" value="GLUTAREDOXIN_1"/>
    <property type="match status" value="1"/>
</dbReference>
<dbReference type="Gene3D" id="3.40.30.10">
    <property type="entry name" value="Glutaredoxin"/>
    <property type="match status" value="1"/>
</dbReference>
<protein>
    <submittedName>
        <fullName evidence="2">Glutathione S-transferase N-terminal domain-containing protein</fullName>
    </submittedName>
</protein>
<reference evidence="2" key="1">
    <citation type="submission" date="2021-12" db="EMBL/GenBank/DDBJ databases">
        <title>Enterovibrio ZSDZ35 sp. nov. and Enterovibrio ZSDZ42 sp. nov., isolated from coastal seawater in Qingdao.</title>
        <authorList>
            <person name="Zhang P."/>
        </authorList>
    </citation>
    <scope>NUCLEOTIDE SEQUENCE</scope>
    <source>
        <strain evidence="2">ZSDZ35</strain>
    </source>
</reference>